<feature type="transmembrane region" description="Helical" evidence="9">
    <location>
        <begin position="451"/>
        <end position="473"/>
    </location>
</feature>
<dbReference type="InterPro" id="IPR003439">
    <property type="entry name" value="ABC_transporter-like_ATP-bd"/>
</dbReference>
<dbReference type="GO" id="GO:0005524">
    <property type="term" value="F:ATP binding"/>
    <property type="evidence" value="ECO:0007669"/>
    <property type="project" value="UniProtKB-KW"/>
</dbReference>
<feature type="transmembrane region" description="Helical" evidence="9">
    <location>
        <begin position="385"/>
        <end position="412"/>
    </location>
</feature>
<feature type="transmembrane region" description="Helical" evidence="9">
    <location>
        <begin position="537"/>
        <end position="561"/>
    </location>
</feature>
<dbReference type="OrthoDB" id="66620at2759"/>
<sequence>MNCELIMEEGSLLRVKKRALTHLPRRLPVNIDFQELTFSVPQGRKGPKVILRSISGQFKSGHLNAILGPSGSGKSTLLNILAGYKYLLGNYFLIIFQVTEILDMLRLTSSKDTPTERLSGGERKRLAIALELVNNPPVIFLDEPTTGLDDLSSSQCITLLKYLAEGGRTVICSLHTPSARLFAMFDHVYIVSDGLCAYQGTGTNILPFLDNIGLSCPTHYNPADFIIEVCSGEYGNFSDKMINLIENGRSVSYCKTTTCDELPEYENEEIGNSNCIYAPTTKPKRQHECSPWLQFKILLYRFWIQTWRDSDMLILKTVLYIVIGLLVGNFYLQMGNDGSKTIFNFGFCFTCIIFFLYIPMMPVLLKFPTQLQLLKREYFNRWYGLTAYFLALTVSTLSLQLIFGFLYVLIVYPLTAQPLEFFRILMFLTVCTLTGFISESLGLLISSTLNVINGMFVGPCISAPLILLSVYGLGQGTNIPFLIRLAMYFSYLRYALEGLILAVYGYNREKLPCPEEEIFCQYRDAKPFMAIMGMENAMFWVDILVLLFFFIFFRVVSLYLLRQRLRPNKTFAALQLVGRIIKSHFSMAR</sequence>
<keyword evidence="7 9" id="KW-1133">Transmembrane helix</keyword>
<keyword evidence="6 12" id="KW-0067">ATP-binding</keyword>
<gene>
    <name evidence="12" type="primary">LOC108733277</name>
</gene>
<dbReference type="SMART" id="SM00382">
    <property type="entry name" value="AAA"/>
    <property type="match status" value="1"/>
</dbReference>
<dbReference type="PANTHER" id="PTHR48041:SF15">
    <property type="entry name" value="FI05267P"/>
    <property type="match status" value="1"/>
</dbReference>
<dbReference type="Proteomes" id="UP000192223">
    <property type="component" value="Unplaced"/>
</dbReference>
<organism evidence="11 12">
    <name type="scientific">Agrilus planipennis</name>
    <name type="common">Emerald ash borer</name>
    <name type="synonym">Agrilus marcopoli</name>
    <dbReference type="NCBI Taxonomy" id="224129"/>
    <lineage>
        <taxon>Eukaryota</taxon>
        <taxon>Metazoa</taxon>
        <taxon>Ecdysozoa</taxon>
        <taxon>Arthropoda</taxon>
        <taxon>Hexapoda</taxon>
        <taxon>Insecta</taxon>
        <taxon>Pterygota</taxon>
        <taxon>Neoptera</taxon>
        <taxon>Endopterygota</taxon>
        <taxon>Coleoptera</taxon>
        <taxon>Polyphaga</taxon>
        <taxon>Elateriformia</taxon>
        <taxon>Buprestoidea</taxon>
        <taxon>Buprestidae</taxon>
        <taxon>Agrilinae</taxon>
        <taxon>Agrilus</taxon>
    </lineage>
</organism>
<dbReference type="InParanoid" id="A0A1W4WIE5"/>
<dbReference type="KEGG" id="apln:108733277"/>
<keyword evidence="8 9" id="KW-0472">Membrane</keyword>
<dbReference type="SUPFAM" id="SSF52540">
    <property type="entry name" value="P-loop containing nucleoside triphosphate hydrolases"/>
    <property type="match status" value="1"/>
</dbReference>
<proteinExistence type="inferred from homology"/>
<evidence type="ECO:0000256" key="4">
    <source>
        <dbReference type="ARBA" id="ARBA00022692"/>
    </source>
</evidence>
<dbReference type="GeneID" id="108733277"/>
<dbReference type="Pfam" id="PF00005">
    <property type="entry name" value="ABC_tran"/>
    <property type="match status" value="2"/>
</dbReference>
<dbReference type="InterPro" id="IPR017871">
    <property type="entry name" value="ABC_transporter-like_CS"/>
</dbReference>
<dbReference type="PROSITE" id="PS00211">
    <property type="entry name" value="ABC_TRANSPORTER_1"/>
    <property type="match status" value="1"/>
</dbReference>
<feature type="transmembrane region" description="Helical" evidence="9">
    <location>
        <begin position="313"/>
        <end position="332"/>
    </location>
</feature>
<name>A0A1W4WIE5_AGRPL</name>
<keyword evidence="4 9" id="KW-0812">Transmembrane</keyword>
<dbReference type="InterPro" id="IPR003593">
    <property type="entry name" value="AAA+_ATPase"/>
</dbReference>
<dbReference type="Pfam" id="PF19055">
    <property type="entry name" value="ABC2_membrane_7"/>
    <property type="match status" value="1"/>
</dbReference>
<dbReference type="Gene3D" id="3.40.50.300">
    <property type="entry name" value="P-loop containing nucleotide triphosphate hydrolases"/>
    <property type="match status" value="2"/>
</dbReference>
<dbReference type="GO" id="GO:0005886">
    <property type="term" value="C:plasma membrane"/>
    <property type="evidence" value="ECO:0007669"/>
    <property type="project" value="TreeGrafter"/>
</dbReference>
<dbReference type="STRING" id="224129.A0A1W4WIE5"/>
<protein>
    <submittedName>
        <fullName evidence="12">ATP-binding cassette sub-family G member 1</fullName>
    </submittedName>
</protein>
<dbReference type="PANTHER" id="PTHR48041">
    <property type="entry name" value="ABC TRANSPORTER G FAMILY MEMBER 28"/>
    <property type="match status" value="1"/>
</dbReference>
<dbReference type="RefSeq" id="XP_018319873.1">
    <property type="nucleotide sequence ID" value="XM_018464371.2"/>
</dbReference>
<evidence type="ECO:0000256" key="2">
    <source>
        <dbReference type="ARBA" id="ARBA00005814"/>
    </source>
</evidence>
<keyword evidence="5" id="KW-0547">Nucleotide-binding</keyword>
<evidence type="ECO:0000256" key="3">
    <source>
        <dbReference type="ARBA" id="ARBA00022448"/>
    </source>
</evidence>
<evidence type="ECO:0000256" key="1">
    <source>
        <dbReference type="ARBA" id="ARBA00004141"/>
    </source>
</evidence>
<evidence type="ECO:0000256" key="5">
    <source>
        <dbReference type="ARBA" id="ARBA00022741"/>
    </source>
</evidence>
<evidence type="ECO:0000256" key="6">
    <source>
        <dbReference type="ARBA" id="ARBA00022840"/>
    </source>
</evidence>
<keyword evidence="3" id="KW-0813">Transport</keyword>
<feature type="transmembrane region" description="Helical" evidence="9">
    <location>
        <begin position="344"/>
        <end position="365"/>
    </location>
</feature>
<evidence type="ECO:0000256" key="9">
    <source>
        <dbReference type="SAM" id="Phobius"/>
    </source>
</evidence>
<evidence type="ECO:0000259" key="10">
    <source>
        <dbReference type="PROSITE" id="PS50893"/>
    </source>
</evidence>
<dbReference type="Pfam" id="PF01061">
    <property type="entry name" value="ABC2_membrane"/>
    <property type="match status" value="1"/>
</dbReference>
<dbReference type="FunCoup" id="A0A1W4WIE5">
    <property type="interactions" value="82"/>
</dbReference>
<feature type="domain" description="ABC transporter" evidence="10">
    <location>
        <begin position="31"/>
        <end position="218"/>
    </location>
</feature>
<evidence type="ECO:0000256" key="7">
    <source>
        <dbReference type="ARBA" id="ARBA00022989"/>
    </source>
</evidence>
<accession>A0A1W4WIE5</accession>
<evidence type="ECO:0000256" key="8">
    <source>
        <dbReference type="ARBA" id="ARBA00023136"/>
    </source>
</evidence>
<feature type="transmembrane region" description="Helical" evidence="9">
    <location>
        <begin position="485"/>
        <end position="506"/>
    </location>
</feature>
<reference evidence="12" key="1">
    <citation type="submission" date="2025-08" db="UniProtKB">
        <authorList>
            <consortium name="RefSeq"/>
        </authorList>
    </citation>
    <scope>IDENTIFICATION</scope>
    <source>
        <tissue evidence="12">Entire body</tissue>
    </source>
</reference>
<evidence type="ECO:0000313" key="12">
    <source>
        <dbReference type="RefSeq" id="XP_018319873.1"/>
    </source>
</evidence>
<dbReference type="AlphaFoldDB" id="A0A1W4WIE5"/>
<dbReference type="GO" id="GO:0016887">
    <property type="term" value="F:ATP hydrolysis activity"/>
    <property type="evidence" value="ECO:0007669"/>
    <property type="project" value="InterPro"/>
</dbReference>
<keyword evidence="11" id="KW-1185">Reference proteome</keyword>
<dbReference type="InterPro" id="IPR027417">
    <property type="entry name" value="P-loop_NTPase"/>
</dbReference>
<comment type="similarity">
    <text evidence="2">Belongs to the ABC transporter superfamily. ABCG family. Eye pigment precursor importer (TC 3.A.1.204) subfamily.</text>
</comment>
<evidence type="ECO:0000313" key="11">
    <source>
        <dbReference type="Proteomes" id="UP000192223"/>
    </source>
</evidence>
<dbReference type="InterPro" id="IPR043926">
    <property type="entry name" value="ABCG_dom"/>
</dbReference>
<dbReference type="PROSITE" id="PS50893">
    <property type="entry name" value="ABC_TRANSPORTER_2"/>
    <property type="match status" value="1"/>
</dbReference>
<feature type="transmembrane region" description="Helical" evidence="9">
    <location>
        <begin position="424"/>
        <end position="445"/>
    </location>
</feature>
<comment type="subcellular location">
    <subcellularLocation>
        <location evidence="1">Membrane</location>
        <topology evidence="1">Multi-pass membrane protein</topology>
    </subcellularLocation>
</comment>
<dbReference type="InterPro" id="IPR013525">
    <property type="entry name" value="ABC2_TM"/>
</dbReference>
<dbReference type="InterPro" id="IPR050352">
    <property type="entry name" value="ABCG_transporters"/>
</dbReference>
<dbReference type="GO" id="GO:0140359">
    <property type="term" value="F:ABC-type transporter activity"/>
    <property type="evidence" value="ECO:0007669"/>
    <property type="project" value="InterPro"/>
</dbReference>